<proteinExistence type="inferred from homology"/>
<dbReference type="PANTHER" id="PTHR34182">
    <property type="entry name" value="PROTEIN-EXPORT MEMBRANE PROTEIN SECG"/>
    <property type="match status" value="1"/>
</dbReference>
<evidence type="ECO:0000313" key="11">
    <source>
        <dbReference type="EMBL" id="GIM29491.1"/>
    </source>
</evidence>
<dbReference type="GO" id="GO:0065002">
    <property type="term" value="P:intracellular protein transmembrane transport"/>
    <property type="evidence" value="ECO:0007669"/>
    <property type="project" value="TreeGrafter"/>
</dbReference>
<protein>
    <recommendedName>
        <fullName evidence="10">Protein-export membrane protein SecG</fullName>
    </recommendedName>
</protein>
<dbReference type="Pfam" id="PF03840">
    <property type="entry name" value="SecG"/>
    <property type="match status" value="1"/>
</dbReference>
<evidence type="ECO:0000256" key="5">
    <source>
        <dbReference type="ARBA" id="ARBA00022692"/>
    </source>
</evidence>
<comment type="caution">
    <text evidence="11">The sequence shown here is derived from an EMBL/GenBank/DDBJ whole genome shotgun (WGS) entry which is preliminary data.</text>
</comment>
<keyword evidence="7 10" id="KW-1133">Transmembrane helix</keyword>
<dbReference type="GO" id="GO:0015450">
    <property type="term" value="F:protein-transporting ATPase activity"/>
    <property type="evidence" value="ECO:0007669"/>
    <property type="project" value="UniProtKB-UniRule"/>
</dbReference>
<sequence>MYTTMIVFQAILGIIIVMSILLQPTKADALSGLIQGKGETFFSRNKSRTREAVLFRITVIASLLFAINTIALNLVK</sequence>
<keyword evidence="3 10" id="KW-0813">Transport</keyword>
<reference evidence="11" key="1">
    <citation type="submission" date="2021-03" db="EMBL/GenBank/DDBJ databases">
        <title>Taxonomic study of Clostridium polyendosporum from meadow-gley soil under rice.</title>
        <authorList>
            <person name="Kobayashi H."/>
            <person name="Tanizawa Y."/>
            <person name="Yagura M."/>
        </authorList>
    </citation>
    <scope>NUCLEOTIDE SEQUENCE</scope>
    <source>
        <strain evidence="11">JCM 30710</strain>
    </source>
</reference>
<dbReference type="PANTHER" id="PTHR34182:SF1">
    <property type="entry name" value="PROTEIN-EXPORT MEMBRANE PROTEIN SECG"/>
    <property type="match status" value="1"/>
</dbReference>
<dbReference type="GO" id="GO:0009306">
    <property type="term" value="P:protein secretion"/>
    <property type="evidence" value="ECO:0007669"/>
    <property type="project" value="UniProtKB-UniRule"/>
</dbReference>
<evidence type="ECO:0000256" key="7">
    <source>
        <dbReference type="ARBA" id="ARBA00022989"/>
    </source>
</evidence>
<comment type="subcellular location">
    <subcellularLocation>
        <location evidence="1 10">Cell membrane</location>
        <topology evidence="1 10">Multi-pass membrane protein</topology>
    </subcellularLocation>
</comment>
<dbReference type="AlphaFoldDB" id="A0A919VHA7"/>
<keyword evidence="5 10" id="KW-0812">Transmembrane</keyword>
<evidence type="ECO:0000256" key="3">
    <source>
        <dbReference type="ARBA" id="ARBA00022448"/>
    </source>
</evidence>
<organism evidence="11 12">
    <name type="scientific">Clostridium polyendosporum</name>
    <dbReference type="NCBI Taxonomy" id="69208"/>
    <lineage>
        <taxon>Bacteria</taxon>
        <taxon>Bacillati</taxon>
        <taxon>Bacillota</taxon>
        <taxon>Clostridia</taxon>
        <taxon>Eubacteriales</taxon>
        <taxon>Clostridiaceae</taxon>
        <taxon>Clostridium</taxon>
    </lineage>
</organism>
<keyword evidence="9 10" id="KW-0472">Membrane</keyword>
<gene>
    <name evidence="11" type="ORF">CPJCM30710_21570</name>
</gene>
<evidence type="ECO:0000256" key="6">
    <source>
        <dbReference type="ARBA" id="ARBA00022927"/>
    </source>
</evidence>
<evidence type="ECO:0000256" key="9">
    <source>
        <dbReference type="ARBA" id="ARBA00023136"/>
    </source>
</evidence>
<dbReference type="GO" id="GO:0043952">
    <property type="term" value="P:protein transport by the Sec complex"/>
    <property type="evidence" value="ECO:0007669"/>
    <property type="project" value="TreeGrafter"/>
</dbReference>
<dbReference type="NCBIfam" id="TIGR00810">
    <property type="entry name" value="secG"/>
    <property type="match status" value="1"/>
</dbReference>
<feature type="transmembrane region" description="Helical" evidence="10">
    <location>
        <begin position="53"/>
        <end position="75"/>
    </location>
</feature>
<evidence type="ECO:0000313" key="12">
    <source>
        <dbReference type="Proteomes" id="UP000679179"/>
    </source>
</evidence>
<dbReference type="Proteomes" id="UP000679179">
    <property type="component" value="Unassembled WGS sequence"/>
</dbReference>
<dbReference type="GO" id="GO:0005886">
    <property type="term" value="C:plasma membrane"/>
    <property type="evidence" value="ECO:0007669"/>
    <property type="project" value="UniProtKB-SubCell"/>
</dbReference>
<keyword evidence="6 10" id="KW-0653">Protein transport</keyword>
<dbReference type="InterPro" id="IPR004692">
    <property type="entry name" value="SecG"/>
</dbReference>
<keyword evidence="8 10" id="KW-0811">Translocation</keyword>
<dbReference type="EMBL" id="BOPZ01000018">
    <property type="protein sequence ID" value="GIM29491.1"/>
    <property type="molecule type" value="Genomic_DNA"/>
</dbReference>
<comment type="caution">
    <text evidence="10">Lacks conserved residue(s) required for the propagation of feature annotation.</text>
</comment>
<evidence type="ECO:0000256" key="10">
    <source>
        <dbReference type="RuleBase" id="RU365087"/>
    </source>
</evidence>
<comment type="function">
    <text evidence="10">Involved in protein export. Participates in an early event of protein translocation.</text>
</comment>
<keyword evidence="12" id="KW-1185">Reference proteome</keyword>
<evidence type="ECO:0000256" key="8">
    <source>
        <dbReference type="ARBA" id="ARBA00023010"/>
    </source>
</evidence>
<evidence type="ECO:0000256" key="1">
    <source>
        <dbReference type="ARBA" id="ARBA00004651"/>
    </source>
</evidence>
<name>A0A919VHA7_9CLOT</name>
<comment type="similarity">
    <text evidence="2 10">Belongs to the SecG family.</text>
</comment>
<evidence type="ECO:0000256" key="4">
    <source>
        <dbReference type="ARBA" id="ARBA00022475"/>
    </source>
</evidence>
<keyword evidence="4 10" id="KW-1003">Cell membrane</keyword>
<evidence type="ECO:0000256" key="2">
    <source>
        <dbReference type="ARBA" id="ARBA00008445"/>
    </source>
</evidence>
<accession>A0A919VHA7</accession>